<evidence type="ECO:0000313" key="2">
    <source>
        <dbReference type="EMBL" id="GIY35168.1"/>
    </source>
</evidence>
<dbReference type="EMBL" id="BPLR01009867">
    <property type="protein sequence ID" value="GIY35168.1"/>
    <property type="molecule type" value="Genomic_DNA"/>
</dbReference>
<proteinExistence type="predicted"/>
<dbReference type="AlphaFoldDB" id="A0AAV4SL65"/>
<organism evidence="2 3">
    <name type="scientific">Caerostris extrusa</name>
    <name type="common">Bark spider</name>
    <name type="synonym">Caerostris bankana</name>
    <dbReference type="NCBI Taxonomy" id="172846"/>
    <lineage>
        <taxon>Eukaryota</taxon>
        <taxon>Metazoa</taxon>
        <taxon>Ecdysozoa</taxon>
        <taxon>Arthropoda</taxon>
        <taxon>Chelicerata</taxon>
        <taxon>Arachnida</taxon>
        <taxon>Araneae</taxon>
        <taxon>Araneomorphae</taxon>
        <taxon>Entelegynae</taxon>
        <taxon>Araneoidea</taxon>
        <taxon>Araneidae</taxon>
        <taxon>Caerostris</taxon>
    </lineage>
</organism>
<protein>
    <recommendedName>
        <fullName evidence="1">RET cysteine rich domain-containing protein</fullName>
    </recommendedName>
</protein>
<name>A0AAV4SL65_CAEEX</name>
<evidence type="ECO:0000259" key="1">
    <source>
        <dbReference type="Pfam" id="PF22540"/>
    </source>
</evidence>
<dbReference type="InterPro" id="IPR055162">
    <property type="entry name" value="RET_CRD"/>
</dbReference>
<keyword evidence="3" id="KW-1185">Reference proteome</keyword>
<feature type="domain" description="RET cysteine rich" evidence="1">
    <location>
        <begin position="134"/>
        <end position="191"/>
    </location>
</feature>
<gene>
    <name evidence="2" type="primary">AVEN_232106_1</name>
    <name evidence="2" type="ORF">CEXT_760281</name>
</gene>
<dbReference type="Proteomes" id="UP001054945">
    <property type="component" value="Unassembled WGS sequence"/>
</dbReference>
<reference evidence="2 3" key="1">
    <citation type="submission" date="2021-06" db="EMBL/GenBank/DDBJ databases">
        <title>Caerostris extrusa draft genome.</title>
        <authorList>
            <person name="Kono N."/>
            <person name="Arakawa K."/>
        </authorList>
    </citation>
    <scope>NUCLEOTIDE SEQUENCE [LARGE SCALE GENOMIC DNA]</scope>
</reference>
<comment type="caution">
    <text evidence="2">The sequence shown here is derived from an EMBL/GenBank/DDBJ whole genome shotgun (WGS) entry which is preliminary data.</text>
</comment>
<dbReference type="Pfam" id="PF22540">
    <property type="entry name" value="RET_CRD"/>
    <property type="match status" value="1"/>
</dbReference>
<evidence type="ECO:0000313" key="3">
    <source>
        <dbReference type="Proteomes" id="UP001054945"/>
    </source>
</evidence>
<sequence length="203" mass="22691">MISRTNDWHKFVIQLSVAAPYYKFEFYSADKHYDWLGITEQTGIVFVKDPALMPKHSTTRRNIVWTFRNETHNKTGSILLLITTEGEVILQALVTTNRGCVQEMKMKAVVRLPAVEDLRLAHASGERVPLTRDGPTEHYATCSPDLSACPNGQCDELEMLQPTLCPQDCAREIQGEAKRWKSGQGLHAAVVPASVRRETGAPA</sequence>
<accession>A0AAV4SL65</accession>